<name>A0A561SQ94_9PSEU</name>
<evidence type="ECO:0008006" key="4">
    <source>
        <dbReference type="Google" id="ProtNLM"/>
    </source>
</evidence>
<dbReference type="NCBIfam" id="NF041390">
    <property type="entry name" value="TadE_Rv3655c"/>
    <property type="match status" value="1"/>
</dbReference>
<keyword evidence="1" id="KW-0812">Transmembrane</keyword>
<protein>
    <recommendedName>
        <fullName evidence="4">TadE-like protein</fullName>
    </recommendedName>
</protein>
<keyword evidence="3" id="KW-1185">Reference proteome</keyword>
<evidence type="ECO:0000313" key="3">
    <source>
        <dbReference type="Proteomes" id="UP000321261"/>
    </source>
</evidence>
<dbReference type="EMBL" id="VIWU01000001">
    <property type="protein sequence ID" value="TWF77035.1"/>
    <property type="molecule type" value="Genomic_DNA"/>
</dbReference>
<dbReference type="InterPro" id="IPR049790">
    <property type="entry name" value="Rv3655c/TadE"/>
</dbReference>
<organism evidence="2 3">
    <name type="scientific">Pseudonocardia hierapolitana</name>
    <dbReference type="NCBI Taxonomy" id="1128676"/>
    <lineage>
        <taxon>Bacteria</taxon>
        <taxon>Bacillati</taxon>
        <taxon>Actinomycetota</taxon>
        <taxon>Actinomycetes</taxon>
        <taxon>Pseudonocardiales</taxon>
        <taxon>Pseudonocardiaceae</taxon>
        <taxon>Pseudonocardia</taxon>
    </lineage>
</organism>
<dbReference type="OrthoDB" id="4481209at2"/>
<dbReference type="AlphaFoldDB" id="A0A561SQ94"/>
<keyword evidence="1" id="KW-0472">Membrane</keyword>
<comment type="caution">
    <text evidence="2">The sequence shown here is derived from an EMBL/GenBank/DDBJ whole genome shotgun (WGS) entry which is preliminary data.</text>
</comment>
<dbReference type="RefSeq" id="WP_147256287.1">
    <property type="nucleotide sequence ID" value="NZ_VIWU01000001.1"/>
</dbReference>
<evidence type="ECO:0000256" key="1">
    <source>
        <dbReference type="SAM" id="Phobius"/>
    </source>
</evidence>
<keyword evidence="1" id="KW-1133">Transmembrane helix</keyword>
<dbReference type="Proteomes" id="UP000321261">
    <property type="component" value="Unassembled WGS sequence"/>
</dbReference>
<accession>A0A561SQ94</accession>
<gene>
    <name evidence="2" type="ORF">FHX44_112935</name>
</gene>
<proteinExistence type="predicted"/>
<evidence type="ECO:0000313" key="2">
    <source>
        <dbReference type="EMBL" id="TWF77035.1"/>
    </source>
</evidence>
<sequence length="127" mass="12860">MGARVPARRRRRETADDRDRGAVTVEAALALCSLAVFLAVAVGAIAAAGGSIRCVDAARELARLAARGEADRGHAVAAQLAPSGARLTLRAEGDLVVAEVSADVLHPLPVRIGGRAVAALEPGATPP</sequence>
<feature type="transmembrane region" description="Helical" evidence="1">
    <location>
        <begin position="21"/>
        <end position="46"/>
    </location>
</feature>
<reference evidence="2 3" key="1">
    <citation type="submission" date="2019-06" db="EMBL/GenBank/DDBJ databases">
        <title>Sequencing the genomes of 1000 actinobacteria strains.</title>
        <authorList>
            <person name="Klenk H.-P."/>
        </authorList>
    </citation>
    <scope>NUCLEOTIDE SEQUENCE [LARGE SCALE GENOMIC DNA]</scope>
    <source>
        <strain evidence="2 3">DSM 45671</strain>
    </source>
</reference>